<dbReference type="GO" id="GO:0015668">
    <property type="term" value="F:type III site-specific deoxyribonuclease activity"/>
    <property type="evidence" value="ECO:0007669"/>
    <property type="project" value="InterPro"/>
</dbReference>
<reference evidence="2 3" key="1">
    <citation type="submission" date="2018-06" db="EMBL/GenBank/DDBJ databases">
        <title>Genomic Encyclopedia of Type Strains, Phase III (KMG-III): the genomes of soil and plant-associated and newly described type strains.</title>
        <authorList>
            <person name="Whitman W."/>
        </authorList>
    </citation>
    <scope>NUCLEOTIDE SEQUENCE [LARGE SCALE GENOMIC DNA]</scope>
    <source>
        <strain evidence="2 3">CGMCC 1.8979</strain>
    </source>
</reference>
<dbReference type="EMBL" id="QLMH01000023">
    <property type="protein sequence ID" value="RAK15227.1"/>
    <property type="molecule type" value="Genomic_DNA"/>
</dbReference>
<accession>A0A327Y464</accession>
<name>A0A327Y464_9BACL</name>
<dbReference type="Pfam" id="PF19778">
    <property type="entry name" value="RE_endonuc"/>
    <property type="match status" value="1"/>
</dbReference>
<evidence type="ECO:0000313" key="3">
    <source>
        <dbReference type="Proteomes" id="UP000248555"/>
    </source>
</evidence>
<dbReference type="RefSeq" id="WP_245934818.1">
    <property type="nucleotide sequence ID" value="NZ_QLMH01000023.1"/>
</dbReference>
<gene>
    <name evidence="2" type="ORF">B0I26_12313</name>
</gene>
<dbReference type="InterPro" id="IPR045572">
    <property type="entry name" value="RE_endonuc_C"/>
</dbReference>
<dbReference type="AlphaFoldDB" id="A0A327Y464"/>
<feature type="domain" description="Type III restriction enzyme C-terminal endonuclease" evidence="1">
    <location>
        <begin position="13"/>
        <end position="111"/>
    </location>
</feature>
<comment type="caution">
    <text evidence="2">The sequence shown here is derived from an EMBL/GenBank/DDBJ whole genome shotgun (WGS) entry which is preliminary data.</text>
</comment>
<dbReference type="Proteomes" id="UP000248555">
    <property type="component" value="Unassembled WGS sequence"/>
</dbReference>
<keyword evidence="3" id="KW-1185">Reference proteome</keyword>
<organism evidence="2 3">
    <name type="scientific">Paranoxybacillus vitaminiphilus</name>
    <dbReference type="NCBI Taxonomy" id="581036"/>
    <lineage>
        <taxon>Bacteria</taxon>
        <taxon>Bacillati</taxon>
        <taxon>Bacillota</taxon>
        <taxon>Bacilli</taxon>
        <taxon>Bacillales</taxon>
        <taxon>Anoxybacillaceae</taxon>
        <taxon>Paranoxybacillus</taxon>
    </lineage>
</organism>
<proteinExistence type="predicted"/>
<evidence type="ECO:0000259" key="1">
    <source>
        <dbReference type="Pfam" id="PF19778"/>
    </source>
</evidence>
<evidence type="ECO:0000313" key="2">
    <source>
        <dbReference type="EMBL" id="RAK15227.1"/>
    </source>
</evidence>
<protein>
    <recommendedName>
        <fullName evidence="1">Type III restriction enzyme C-terminal endonuclease domain-containing protein</fullName>
    </recommendedName>
</protein>
<sequence>MNDNAIRSEKSPDHVVYDSDIEASSVRRFENDENVKVYVKLPRWFKIDTPIGSYNPDGALVIDNDGEEKLYFVLETKGAEIEEFLRPEERAKIDFARKHSEAVGTNIEFTGLEKDINQFMLRAISR</sequence>